<feature type="region of interest" description="Disordered" evidence="1">
    <location>
        <begin position="184"/>
        <end position="249"/>
    </location>
</feature>
<feature type="non-terminal residue" evidence="2">
    <location>
        <position position="591"/>
    </location>
</feature>
<evidence type="ECO:0000256" key="1">
    <source>
        <dbReference type="SAM" id="MobiDB-lite"/>
    </source>
</evidence>
<dbReference type="InterPro" id="IPR036691">
    <property type="entry name" value="Endo/exonu/phosph_ase_sf"/>
</dbReference>
<proteinExistence type="predicted"/>
<organism evidence="2">
    <name type="scientific">Tanacetum cinerariifolium</name>
    <name type="common">Dalmatian daisy</name>
    <name type="synonym">Chrysanthemum cinerariifolium</name>
    <dbReference type="NCBI Taxonomy" id="118510"/>
    <lineage>
        <taxon>Eukaryota</taxon>
        <taxon>Viridiplantae</taxon>
        <taxon>Streptophyta</taxon>
        <taxon>Embryophyta</taxon>
        <taxon>Tracheophyta</taxon>
        <taxon>Spermatophyta</taxon>
        <taxon>Magnoliopsida</taxon>
        <taxon>eudicotyledons</taxon>
        <taxon>Gunneridae</taxon>
        <taxon>Pentapetalae</taxon>
        <taxon>asterids</taxon>
        <taxon>campanulids</taxon>
        <taxon>Asterales</taxon>
        <taxon>Asteraceae</taxon>
        <taxon>Asteroideae</taxon>
        <taxon>Anthemideae</taxon>
        <taxon>Anthemidinae</taxon>
        <taxon>Tanacetum</taxon>
    </lineage>
</organism>
<protein>
    <submittedName>
        <fullName evidence="2">RNA-directed DNA polymerase, eukaryota</fullName>
    </submittedName>
</protein>
<feature type="compositionally biased region" description="Acidic residues" evidence="1">
    <location>
        <begin position="214"/>
        <end position="223"/>
    </location>
</feature>
<reference evidence="2" key="1">
    <citation type="journal article" date="2019" name="Sci. Rep.">
        <title>Draft genome of Tanacetum cinerariifolium, the natural source of mosquito coil.</title>
        <authorList>
            <person name="Yamashiro T."/>
            <person name="Shiraishi A."/>
            <person name="Satake H."/>
            <person name="Nakayama K."/>
        </authorList>
    </citation>
    <scope>NUCLEOTIDE SEQUENCE</scope>
</reference>
<keyword evidence="2" id="KW-0548">Nucleotidyltransferase</keyword>
<dbReference type="GO" id="GO:0003964">
    <property type="term" value="F:RNA-directed DNA polymerase activity"/>
    <property type="evidence" value="ECO:0007669"/>
    <property type="project" value="UniProtKB-KW"/>
</dbReference>
<dbReference type="EMBL" id="BKCJ010364559">
    <property type="protein sequence ID" value="GFA07181.1"/>
    <property type="molecule type" value="Genomic_DNA"/>
</dbReference>
<dbReference type="SUPFAM" id="SSF56219">
    <property type="entry name" value="DNase I-like"/>
    <property type="match status" value="1"/>
</dbReference>
<name>A0A699J3A1_TANCI</name>
<sequence>SLMPIFLIEDRKQVNDLFFVRFIKVLDVNRLVNNLYTVWVGRHKLQANIPRFQKEHLKRHISLHNIDGVKRGNSRDTYNSNGVKGAANSYVHVVRGSQNSKMDSDSSPVLVLDDSCLNEKYYSFCLLGKDVLLDVDDQEDEHFHRKRICINTNVLTNIFETFKLIYRGKVFWVRAKEVPGWIPDFVKDNDEDEDSEVGSYEEVPNGEDVKNVEDLEGDSDGELVPDTKFEEDFPNQKGKEDSVGQGNVQSEDPFNIYELLNHKRPVIDKNSNSKESLKYPLGYTPTGSKEATGEKQFDSKKIQKNDVEESICSGHFKKSEVPKSDYFVMVRGDWMPNGKKLLIISVYAPQELSEKKMLWDYLSLVLSNWEGEVVIMGDYNEVRNKSKRFEMLFNRHGADVFNRFISNAGLEEVPLEGLLCSCPNISSITLDRYLSDHRLILMREVYYDYGPVPFRFFHYWFEVDGFDKFIEDSLMDAPIIESNALVRMMKKLNYLKDKIREGENNIVNRRTEVVNLLQEVKKKNSLEATQKAKIKWAIEGDENSKYYHGVINKKRNPLSICGILVEGTWIDSPSLMKYAVTCFFHQGSFPK</sequence>
<evidence type="ECO:0000313" key="2">
    <source>
        <dbReference type="EMBL" id="GFA07181.1"/>
    </source>
</evidence>
<dbReference type="AlphaFoldDB" id="A0A699J3A1"/>
<accession>A0A699J3A1</accession>
<gene>
    <name evidence="2" type="ORF">Tci_579153</name>
</gene>
<dbReference type="Gene3D" id="3.60.10.10">
    <property type="entry name" value="Endonuclease/exonuclease/phosphatase"/>
    <property type="match status" value="1"/>
</dbReference>
<comment type="caution">
    <text evidence="2">The sequence shown here is derived from an EMBL/GenBank/DDBJ whole genome shotgun (WGS) entry which is preliminary data.</text>
</comment>
<keyword evidence="2" id="KW-0695">RNA-directed DNA polymerase</keyword>
<feature type="non-terminal residue" evidence="2">
    <location>
        <position position="1"/>
    </location>
</feature>
<keyword evidence="2" id="KW-0808">Transferase</keyword>